<dbReference type="EMBL" id="GBIC01000028">
    <property type="protein sequence ID" value="JAC94915.1"/>
    <property type="molecule type" value="mRNA"/>
</dbReference>
<dbReference type="PROSITE" id="PS50188">
    <property type="entry name" value="B302_SPRY"/>
    <property type="match status" value="1"/>
</dbReference>
<dbReference type="InterPro" id="IPR003879">
    <property type="entry name" value="Butyrophylin_SPRY"/>
</dbReference>
<evidence type="ECO:0000256" key="2">
    <source>
        <dbReference type="ARBA" id="ARBA00022699"/>
    </source>
</evidence>
<name>A0A098LY65_PYTRG</name>
<keyword evidence="2" id="KW-0800">Toxin</keyword>
<dbReference type="InterPro" id="IPR003877">
    <property type="entry name" value="SPRY_dom"/>
</dbReference>
<dbReference type="SUPFAM" id="SSF49899">
    <property type="entry name" value="Concanavalin A-like lectins/glucanases"/>
    <property type="match status" value="1"/>
</dbReference>
<proteinExistence type="evidence at transcript level"/>
<accession>A0A098LY65</accession>
<dbReference type="Gene3D" id="2.60.120.920">
    <property type="match status" value="1"/>
</dbReference>
<evidence type="ECO:0000259" key="4">
    <source>
        <dbReference type="PROSITE" id="PS50188"/>
    </source>
</evidence>
<organism evidence="5">
    <name type="scientific">Python regius</name>
    <name type="common">Ball python</name>
    <name type="synonym">Boa regia</name>
    <dbReference type="NCBI Taxonomy" id="51751"/>
    <lineage>
        <taxon>Eukaryota</taxon>
        <taxon>Metazoa</taxon>
        <taxon>Chordata</taxon>
        <taxon>Craniata</taxon>
        <taxon>Vertebrata</taxon>
        <taxon>Euteleostomi</taxon>
        <taxon>Lepidosauria</taxon>
        <taxon>Squamata</taxon>
        <taxon>Bifurcata</taxon>
        <taxon>Unidentata</taxon>
        <taxon>Episquamata</taxon>
        <taxon>Toxicofera</taxon>
        <taxon>Serpentes</taxon>
        <taxon>Henophidia</taxon>
        <taxon>Pythonidae</taxon>
        <taxon>Python</taxon>
    </lineage>
</organism>
<evidence type="ECO:0000256" key="1">
    <source>
        <dbReference type="ARBA" id="ARBA00009651"/>
    </source>
</evidence>
<sequence>MKSFHPEKSWSPGLIIEKKKLEFIAVMSLSTGFQLGLNFLQTRNVLWKLTGYCCILLFSLCFFADQENGGKALASPTPNQYKIDVTFDPDTAFESLVVSPDKKTVKNVGVPQAVPDTPQRFNSSPCVLGYPGFGSGKYYWEVEYGTQREWAVGVAGKSVERKRYLSLVPEERIWQVGLWWLRQLETDANVPPGSSGKVSVFLDCDEETVTFNMDDKVTAFNASFNGEEIVPFFFLGGGVSLKIL</sequence>
<dbReference type="Pfam" id="PF00622">
    <property type="entry name" value="SPRY"/>
    <property type="match status" value="1"/>
</dbReference>
<dbReference type="Pfam" id="PF13765">
    <property type="entry name" value="PRY"/>
    <property type="match status" value="1"/>
</dbReference>
<dbReference type="InterPro" id="IPR013320">
    <property type="entry name" value="ConA-like_dom_sf"/>
</dbReference>
<dbReference type="InterPro" id="IPR001870">
    <property type="entry name" value="B30.2/SPRY"/>
</dbReference>
<dbReference type="InterPro" id="IPR043136">
    <property type="entry name" value="B30.2/SPRY_sf"/>
</dbReference>
<comment type="similarity">
    <text evidence="1">Belongs to the ohanin/vespryn family.</text>
</comment>
<feature type="domain" description="B30.2/SPRY" evidence="4">
    <location>
        <begin position="65"/>
        <end position="244"/>
    </location>
</feature>
<comment type="function">
    <text evidence="3">Neurotoxin that produces dose-dependent hypolocomotion and hyperalgesia in mice. May directly act on the central nervous system, as it is 6500-fold more potent when administered intracerebroventricularly than intraperitoneal.</text>
</comment>
<dbReference type="PRINTS" id="PR01407">
    <property type="entry name" value="BUTYPHLNCDUF"/>
</dbReference>
<dbReference type="PANTHER" id="PTHR24103">
    <property type="entry name" value="E3 UBIQUITIN-PROTEIN LIGASE TRIM"/>
    <property type="match status" value="1"/>
</dbReference>
<keyword evidence="2" id="KW-0528">Neurotoxin</keyword>
<reference evidence="5" key="1">
    <citation type="journal article" date="2014" name="Toxicon">
        <title>Testing the Toxicofera: comparative transcriptomics casts doubt on the single, early evolution of the reptile venom system.</title>
        <authorList>
            <person name="Hargreaves A.D."/>
            <person name="Swain M.T."/>
            <person name="Logan D.W."/>
            <person name="Mulley J.F."/>
        </authorList>
    </citation>
    <scope>NUCLEOTIDE SEQUENCE</scope>
    <source>
        <tissue evidence="5">Scent gland</tissue>
    </source>
</reference>
<evidence type="ECO:0000313" key="5">
    <source>
        <dbReference type="EMBL" id="JAC94915.1"/>
    </source>
</evidence>
<dbReference type="SMART" id="SM00589">
    <property type="entry name" value="PRY"/>
    <property type="match status" value="1"/>
</dbReference>
<dbReference type="AlphaFoldDB" id="A0A098LY65"/>
<protein>
    <submittedName>
        <fullName evidence="5">Vespryn</fullName>
    </submittedName>
</protein>
<dbReference type="InterPro" id="IPR006574">
    <property type="entry name" value="PRY"/>
</dbReference>
<dbReference type="SMART" id="SM00449">
    <property type="entry name" value="SPRY"/>
    <property type="match status" value="1"/>
</dbReference>
<evidence type="ECO:0000256" key="3">
    <source>
        <dbReference type="ARBA" id="ARBA00034460"/>
    </source>
</evidence>
<dbReference type="InterPro" id="IPR050143">
    <property type="entry name" value="TRIM/RBCC"/>
</dbReference>